<dbReference type="AlphaFoldDB" id="A0A914Y9J6"/>
<name>A0A914Y9J6_9BILA</name>
<dbReference type="Proteomes" id="UP000887577">
    <property type="component" value="Unplaced"/>
</dbReference>
<reference evidence="2" key="1">
    <citation type="submission" date="2022-11" db="UniProtKB">
        <authorList>
            <consortium name="WormBaseParasite"/>
        </authorList>
    </citation>
    <scope>IDENTIFICATION</scope>
</reference>
<evidence type="ECO:0000313" key="1">
    <source>
        <dbReference type="Proteomes" id="UP000887577"/>
    </source>
</evidence>
<protein>
    <submittedName>
        <fullName evidence="2">Leucine-rich repeat domain-containing protein</fullName>
    </submittedName>
</protein>
<keyword evidence="1" id="KW-1185">Reference proteome</keyword>
<accession>A0A914Y9J6</accession>
<dbReference type="WBParaSite" id="PSU_v2.g14216.t1">
    <property type="protein sequence ID" value="PSU_v2.g14216.t1"/>
    <property type="gene ID" value="PSU_v2.g14216"/>
</dbReference>
<proteinExistence type="predicted"/>
<organism evidence="1 2">
    <name type="scientific">Panagrolaimus superbus</name>
    <dbReference type="NCBI Taxonomy" id="310955"/>
    <lineage>
        <taxon>Eukaryota</taxon>
        <taxon>Metazoa</taxon>
        <taxon>Ecdysozoa</taxon>
        <taxon>Nematoda</taxon>
        <taxon>Chromadorea</taxon>
        <taxon>Rhabditida</taxon>
        <taxon>Tylenchina</taxon>
        <taxon>Panagrolaimomorpha</taxon>
        <taxon>Panagrolaimoidea</taxon>
        <taxon>Panagrolaimidae</taxon>
        <taxon>Panagrolaimus</taxon>
    </lineage>
</organism>
<sequence>MGKQQFGWLYQPLNRGQGVFAKPYQSFDLKRLEKSLWITEGLFLEHWEASFESILIDSLLPKLVVCDIYLLHLTFQNISFEQFQILTAAGNVTKLNLRNSLIKDKNGDNVPLEDILETIPKIENLTLDGYTNSFVCHQNAAKKVPLSLQLLTVQQSDENFNFEGCFKFIQVSPLFDILHTLPKK</sequence>
<evidence type="ECO:0000313" key="2">
    <source>
        <dbReference type="WBParaSite" id="PSU_v2.g14216.t1"/>
    </source>
</evidence>